<dbReference type="EMBL" id="CP039690">
    <property type="protein sequence ID" value="QCI68756.1"/>
    <property type="molecule type" value="Genomic_DNA"/>
</dbReference>
<dbReference type="RefSeq" id="WP_136964171.1">
    <property type="nucleotide sequence ID" value="NZ_CP039690.1"/>
</dbReference>
<name>A0A4D7BI62_9HYPH</name>
<keyword evidence="2" id="KW-1185">Reference proteome</keyword>
<dbReference type="KEGG" id="pstg:E8M01_33710"/>
<dbReference type="AlphaFoldDB" id="A0A4D7BI62"/>
<reference evidence="1 2" key="1">
    <citation type="submission" date="2019-04" db="EMBL/GenBank/DDBJ databases">
        <title>Phreatobacter aquaticus sp. nov.</title>
        <authorList>
            <person name="Choi A."/>
        </authorList>
    </citation>
    <scope>NUCLEOTIDE SEQUENCE [LARGE SCALE GENOMIC DNA]</scope>
    <source>
        <strain evidence="1 2">KCTC 52518</strain>
    </source>
</reference>
<proteinExistence type="predicted"/>
<sequence length="103" mass="11423">MRKRPEPVHLEIASAAIRRVVDIATGAGNRVKAVSTDWDVKQVVFMAEPLTSAVRAAILREIGGLEHYSNDRTPHDPADEGFVSKADDVMVSFPQAGETFRWY</sequence>
<organism evidence="1 2">
    <name type="scientific">Phreatobacter stygius</name>
    <dbReference type="NCBI Taxonomy" id="1940610"/>
    <lineage>
        <taxon>Bacteria</taxon>
        <taxon>Pseudomonadati</taxon>
        <taxon>Pseudomonadota</taxon>
        <taxon>Alphaproteobacteria</taxon>
        <taxon>Hyphomicrobiales</taxon>
        <taxon>Phreatobacteraceae</taxon>
        <taxon>Phreatobacter</taxon>
    </lineage>
</organism>
<dbReference type="OrthoDB" id="7411167at2"/>
<evidence type="ECO:0000313" key="2">
    <source>
        <dbReference type="Proteomes" id="UP000298781"/>
    </source>
</evidence>
<protein>
    <submittedName>
        <fullName evidence="1">Uncharacterized protein</fullName>
    </submittedName>
</protein>
<dbReference type="Proteomes" id="UP000298781">
    <property type="component" value="Chromosome"/>
</dbReference>
<accession>A0A4D7BI62</accession>
<gene>
    <name evidence="1" type="ORF">E8M01_33710</name>
</gene>
<evidence type="ECO:0000313" key="1">
    <source>
        <dbReference type="EMBL" id="QCI68756.1"/>
    </source>
</evidence>